<proteinExistence type="predicted"/>
<organism evidence="2 3">
    <name type="scientific">Fragilariopsis cylindrus CCMP1102</name>
    <dbReference type="NCBI Taxonomy" id="635003"/>
    <lineage>
        <taxon>Eukaryota</taxon>
        <taxon>Sar</taxon>
        <taxon>Stramenopiles</taxon>
        <taxon>Ochrophyta</taxon>
        <taxon>Bacillariophyta</taxon>
        <taxon>Bacillariophyceae</taxon>
        <taxon>Bacillariophycidae</taxon>
        <taxon>Bacillariales</taxon>
        <taxon>Bacillariaceae</taxon>
        <taxon>Fragilariopsis</taxon>
    </lineage>
</organism>
<accession>A0A1E7EQE3</accession>
<gene>
    <name evidence="2" type="ORF">FRACYDRAFT_250237</name>
</gene>
<dbReference type="Proteomes" id="UP000095751">
    <property type="component" value="Unassembled WGS sequence"/>
</dbReference>
<keyword evidence="3" id="KW-1185">Reference proteome</keyword>
<protein>
    <submittedName>
        <fullName evidence="2">Uncharacterized protein</fullName>
    </submittedName>
</protein>
<evidence type="ECO:0000313" key="2">
    <source>
        <dbReference type="EMBL" id="OEU08017.1"/>
    </source>
</evidence>
<reference evidence="2 3" key="1">
    <citation type="submission" date="2016-09" db="EMBL/GenBank/DDBJ databases">
        <title>Extensive genetic diversity and differential bi-allelic expression allows diatom success in the polar Southern Ocean.</title>
        <authorList>
            <consortium name="DOE Joint Genome Institute"/>
            <person name="Mock T."/>
            <person name="Otillar R.P."/>
            <person name="Strauss J."/>
            <person name="Dupont C."/>
            <person name="Frickenhaus S."/>
            <person name="Maumus F."/>
            <person name="Mcmullan M."/>
            <person name="Sanges R."/>
            <person name="Schmutz J."/>
            <person name="Toseland A."/>
            <person name="Valas R."/>
            <person name="Veluchamy A."/>
            <person name="Ward B.J."/>
            <person name="Allen A."/>
            <person name="Barry K."/>
            <person name="Falciatore A."/>
            <person name="Ferrante M."/>
            <person name="Fortunato A.E."/>
            <person name="Gloeckner G."/>
            <person name="Gruber A."/>
            <person name="Hipkin R."/>
            <person name="Janech M."/>
            <person name="Kroth P."/>
            <person name="Leese F."/>
            <person name="Lindquist E."/>
            <person name="Lyon B.R."/>
            <person name="Martin J."/>
            <person name="Mayer C."/>
            <person name="Parker M."/>
            <person name="Quesneville H."/>
            <person name="Raymond J."/>
            <person name="Uhlig C."/>
            <person name="Valentin K.U."/>
            <person name="Worden A.Z."/>
            <person name="Armbrust E.V."/>
            <person name="Bowler C."/>
            <person name="Green B."/>
            <person name="Moulton V."/>
            <person name="Van Oosterhout C."/>
            <person name="Grigoriev I."/>
        </authorList>
    </citation>
    <scope>NUCLEOTIDE SEQUENCE [LARGE SCALE GENOMIC DNA]</scope>
    <source>
        <strain evidence="2 3">CCMP1102</strain>
    </source>
</reference>
<sequence>MSTTMNKQEEGNPKVEAGQERDIIPVADESGSSIRRVKRLLSGLLYVRDRRKRQKQVNEFMKNQNVELKAISFLLLSPACSSRLKDSSPAAIAWNRNGNINSTSNIGIVHAVWSWVHTPVACLYIIIAVSQHDDDVYSVSIPHVVPYDDSR</sequence>
<dbReference type="InParanoid" id="A0A1E7EQE3"/>
<evidence type="ECO:0000256" key="1">
    <source>
        <dbReference type="SAM" id="MobiDB-lite"/>
    </source>
</evidence>
<evidence type="ECO:0000313" key="3">
    <source>
        <dbReference type="Proteomes" id="UP000095751"/>
    </source>
</evidence>
<name>A0A1E7EQE3_9STRA</name>
<feature type="region of interest" description="Disordered" evidence="1">
    <location>
        <begin position="1"/>
        <end position="22"/>
    </location>
</feature>
<dbReference type="EMBL" id="KV784382">
    <property type="protein sequence ID" value="OEU08017.1"/>
    <property type="molecule type" value="Genomic_DNA"/>
</dbReference>
<feature type="compositionally biased region" description="Basic and acidic residues" evidence="1">
    <location>
        <begin position="7"/>
        <end position="22"/>
    </location>
</feature>
<dbReference type="AlphaFoldDB" id="A0A1E7EQE3"/>
<dbReference type="KEGG" id="fcy:FRACYDRAFT_250237"/>